<gene>
    <name evidence="2" type="primary">109584983</name>
</gene>
<protein>
    <recommendedName>
        <fullName evidence="4">Death domain-containing protein</fullName>
    </recommendedName>
</protein>
<evidence type="ECO:0000313" key="2">
    <source>
        <dbReference type="EnsemblMetazoa" id="Aqu2.1.21871_001"/>
    </source>
</evidence>
<sequence>MRDPPKTTHIYALWLKTNPNATRGQLIKALGVIRANALADKYKEWISSTGRATATSKDTNTRRHTPSVSKQSTAQQSLDITDLQKVLNLLQMLILTETGRDWV</sequence>
<reference evidence="2" key="2">
    <citation type="submission" date="2017-05" db="UniProtKB">
        <authorList>
            <consortium name="EnsemblMetazoa"/>
        </authorList>
    </citation>
    <scope>IDENTIFICATION</scope>
</reference>
<feature type="region of interest" description="Disordered" evidence="1">
    <location>
        <begin position="49"/>
        <end position="75"/>
    </location>
</feature>
<evidence type="ECO:0000256" key="1">
    <source>
        <dbReference type="SAM" id="MobiDB-lite"/>
    </source>
</evidence>
<name>A0A1X7U2H2_AMPQE</name>
<proteinExistence type="predicted"/>
<evidence type="ECO:0000313" key="3">
    <source>
        <dbReference type="Proteomes" id="UP000007879"/>
    </source>
</evidence>
<feature type="compositionally biased region" description="Polar residues" evidence="1">
    <location>
        <begin position="66"/>
        <end position="75"/>
    </location>
</feature>
<dbReference type="AlphaFoldDB" id="A0A1X7U2H2"/>
<dbReference type="InParanoid" id="A0A1X7U2H2"/>
<dbReference type="EnsemblMetazoa" id="Aqu2.1.21871_001">
    <property type="protein sequence ID" value="Aqu2.1.21871_001"/>
    <property type="gene ID" value="Aqu2.1.21871"/>
</dbReference>
<evidence type="ECO:0008006" key="4">
    <source>
        <dbReference type="Google" id="ProtNLM"/>
    </source>
</evidence>
<reference evidence="3" key="1">
    <citation type="journal article" date="2010" name="Nature">
        <title>The Amphimedon queenslandica genome and the evolution of animal complexity.</title>
        <authorList>
            <person name="Srivastava M."/>
            <person name="Simakov O."/>
            <person name="Chapman J."/>
            <person name="Fahey B."/>
            <person name="Gauthier M.E."/>
            <person name="Mitros T."/>
            <person name="Richards G.S."/>
            <person name="Conaco C."/>
            <person name="Dacre M."/>
            <person name="Hellsten U."/>
            <person name="Larroux C."/>
            <person name="Putnam N.H."/>
            <person name="Stanke M."/>
            <person name="Adamska M."/>
            <person name="Darling A."/>
            <person name="Degnan S.M."/>
            <person name="Oakley T.H."/>
            <person name="Plachetzki D.C."/>
            <person name="Zhai Y."/>
            <person name="Adamski M."/>
            <person name="Calcino A."/>
            <person name="Cummins S.F."/>
            <person name="Goodstein D.M."/>
            <person name="Harris C."/>
            <person name="Jackson D.J."/>
            <person name="Leys S.P."/>
            <person name="Shu S."/>
            <person name="Woodcroft B.J."/>
            <person name="Vervoort M."/>
            <person name="Kosik K.S."/>
            <person name="Manning G."/>
            <person name="Degnan B.M."/>
            <person name="Rokhsar D.S."/>
        </authorList>
    </citation>
    <scope>NUCLEOTIDE SEQUENCE [LARGE SCALE GENOMIC DNA]</scope>
</reference>
<organism evidence="2">
    <name type="scientific">Amphimedon queenslandica</name>
    <name type="common">Sponge</name>
    <dbReference type="NCBI Taxonomy" id="400682"/>
    <lineage>
        <taxon>Eukaryota</taxon>
        <taxon>Metazoa</taxon>
        <taxon>Porifera</taxon>
        <taxon>Demospongiae</taxon>
        <taxon>Heteroscleromorpha</taxon>
        <taxon>Haplosclerida</taxon>
        <taxon>Niphatidae</taxon>
        <taxon>Amphimedon</taxon>
    </lineage>
</organism>
<accession>A0A1X7U2H2</accession>
<dbReference type="EnsemblMetazoa" id="XM_020000886.1">
    <property type="protein sequence ID" value="XP_019856445.1"/>
    <property type="gene ID" value="LOC109584983"/>
</dbReference>
<feature type="compositionally biased region" description="Polar residues" evidence="1">
    <location>
        <begin position="49"/>
        <end position="58"/>
    </location>
</feature>
<dbReference type="Proteomes" id="UP000007879">
    <property type="component" value="Unassembled WGS sequence"/>
</dbReference>
<keyword evidence="3" id="KW-1185">Reference proteome</keyword>
<dbReference type="KEGG" id="aqu:109584983"/>